<reference evidence="3" key="4">
    <citation type="submission" date="2024-02" db="EMBL/GenBank/DDBJ databases">
        <title>Comparative genomics of Cryptococcus and Kwoniella reveals pathogenesis evolution and contrasting modes of karyotype evolution via chromosome fusion or intercentromeric recombination.</title>
        <authorList>
            <person name="Coelho M.A."/>
            <person name="David-Palma M."/>
            <person name="Shea T."/>
            <person name="Bowers K."/>
            <person name="McGinley-Smith S."/>
            <person name="Mohammad A.W."/>
            <person name="Gnirke A."/>
            <person name="Yurkov A.M."/>
            <person name="Nowrousian M."/>
            <person name="Sun S."/>
            <person name="Cuomo C.A."/>
            <person name="Heitman J."/>
        </authorList>
    </citation>
    <scope>NUCLEOTIDE SEQUENCE</scope>
    <source>
        <strain evidence="3">CBS 10737</strain>
    </source>
</reference>
<feature type="region of interest" description="Disordered" evidence="1">
    <location>
        <begin position="896"/>
        <end position="915"/>
    </location>
</feature>
<feature type="region of interest" description="Disordered" evidence="1">
    <location>
        <begin position="692"/>
        <end position="712"/>
    </location>
</feature>
<evidence type="ECO:0000313" key="4">
    <source>
        <dbReference type="Proteomes" id="UP000094020"/>
    </source>
</evidence>
<feature type="region of interest" description="Disordered" evidence="1">
    <location>
        <begin position="452"/>
        <end position="471"/>
    </location>
</feature>
<keyword evidence="4" id="KW-1185">Reference proteome</keyword>
<feature type="region of interest" description="Disordered" evidence="1">
    <location>
        <begin position="289"/>
        <end position="318"/>
    </location>
</feature>
<feature type="compositionally biased region" description="Low complexity" evidence="1">
    <location>
        <begin position="124"/>
        <end position="136"/>
    </location>
</feature>
<evidence type="ECO:0000313" key="3">
    <source>
        <dbReference type="EMBL" id="WWC72520.1"/>
    </source>
</evidence>
<reference evidence="2" key="3">
    <citation type="submission" date="2016-07" db="EMBL/GenBank/DDBJ databases">
        <title>Evolution of pathogenesis and genome organization in the Tremellales.</title>
        <authorList>
            <person name="Cuomo C."/>
            <person name="Litvintseva A."/>
            <person name="Heitman J."/>
            <person name="Chen Y."/>
            <person name="Sun S."/>
            <person name="Springer D."/>
            <person name="Dromer F."/>
            <person name="Young S."/>
            <person name="Zeng Q."/>
            <person name="Chapman S."/>
            <person name="Gujja S."/>
            <person name="Saif S."/>
            <person name="Birren B."/>
        </authorList>
    </citation>
    <scope>NUCLEOTIDE SEQUENCE</scope>
    <source>
        <strain evidence="2">CBS 10737</strain>
    </source>
</reference>
<sequence length="1061" mass="117510">MSVQFDLSPRERMFMAKMALFESEKEDNLRHKLARKESRKLSMAASLNSDNTKEEPMFPSSSSHSESIVKPSSILRKPSLLPPSSYQASGSPKAFQLPAIPSSPAPSLPLPPAPKVEQDSDFGPSISLPSPTASSSTNALRRRSSRVRFSDQQLQPIPNPHQITRSTSLKSLRRESSIDGLRADLIQASFSLNSRKSSAQSQSLGRRLSAASIGSSFKRDSFASSVGSDPFGWATSSHGSDLDLNLRKESLAAIQFTDLDDEVLLKMIEEKDKGFKPQILPYPKISRASFSSNPRSSVESTTSSVWLTQPQDDCSDRSDLHSVYSAIDSPSSDFVGDGYMSRQSSQFSLEAKLRTSLSDSATSAATSRKSSYQPSLAQTPDSLRSSNSDNEFRVQCDSKNSATLMNIQLPTRAYSSLLPSRRRRSSLLSISIVPDEHLPHLNRGEWDDPELGLSPRSGPVRSLGSLTNSSRRGTKLSEEIIVQTSPQVDQNSDNEELEVDVVIPVKVELRSSQDSIDLLPALPSPVRTSFNRIDEVELGSVSKGHTRSESSLSAISSFPIPPDRVMESMSSQLLDQESLEDQASKDTNDNISSPLLDEYDDTPTIEKIMEINFKPEVEDTSSLRTPRMLNEAVQPKEISLNSPFIEHDSSQPMQIESPLPEMIEISSDPVEIEIHRPPSPEIQDILRTVRRPSRTRRVSVGDEHSSETEESDLDVVSPLIKVALDSNIVSPRSRLLSPPSRPTSLRSISTNSINTLSSLRSGLGLTSGRGWSGSESEEEEWISTVRQIKERRSVSKSPKTPQPIKSKKSNTLTVQIDLELEETPTPKKTKRFSSSSFTSSSSSSSIIKNNEKENSNRYSQLSEISIITSEENSIPLTPHTLEILTPSIIGLSRSNSNISSNSSNNTQPGNFPWGLSSQPNSPIKGLFSNNLINTKKELITSFRTNSNNNNNKNKNLPKPKIEINEECWGEPEILIDQYNSNLNLLDYDELNENENLKSSISLKHSNSNTSLKSDISIYVENELQFRRSTLKSLQHLRSVSPDLWIKDESENNLMNEEMPEM</sequence>
<feature type="compositionally biased region" description="Low complexity" evidence="1">
    <location>
        <begin position="360"/>
        <end position="371"/>
    </location>
</feature>
<feature type="compositionally biased region" description="Polar residues" evidence="1">
    <location>
        <begin position="150"/>
        <end position="170"/>
    </location>
</feature>
<dbReference type="EMBL" id="KI894015">
    <property type="protein sequence ID" value="OCF46900.1"/>
    <property type="molecule type" value="Genomic_DNA"/>
</dbReference>
<feature type="compositionally biased region" description="Low complexity" evidence="1">
    <location>
        <begin position="896"/>
        <end position="905"/>
    </location>
</feature>
<reference evidence="3" key="2">
    <citation type="submission" date="2013-07" db="EMBL/GenBank/DDBJ databases">
        <authorList>
            <consortium name="The Broad Institute Genome Sequencing Platform"/>
            <person name="Cuomo C."/>
            <person name="Litvintseva A."/>
            <person name="Chen Y."/>
            <person name="Heitman J."/>
            <person name="Sun S."/>
            <person name="Springer D."/>
            <person name="Dromer F."/>
            <person name="Young S.K."/>
            <person name="Zeng Q."/>
            <person name="Gargeya S."/>
            <person name="Fitzgerald M."/>
            <person name="Abouelleil A."/>
            <person name="Alvarado L."/>
            <person name="Berlin A.M."/>
            <person name="Chapman S.B."/>
            <person name="Dewar J."/>
            <person name="Goldberg J."/>
            <person name="Griggs A."/>
            <person name="Gujja S."/>
            <person name="Hansen M."/>
            <person name="Howarth C."/>
            <person name="Imamovic A."/>
            <person name="Larimer J."/>
            <person name="McCowan C."/>
            <person name="Murphy C."/>
            <person name="Pearson M."/>
            <person name="Priest M."/>
            <person name="Roberts A."/>
            <person name="Saif S."/>
            <person name="Shea T."/>
            <person name="Sykes S."/>
            <person name="Wortman J."/>
            <person name="Nusbaum C."/>
            <person name="Birren B."/>
        </authorList>
    </citation>
    <scope>NUCLEOTIDE SEQUENCE</scope>
    <source>
        <strain evidence="3">CBS 10737</strain>
    </source>
</reference>
<reference evidence="2" key="1">
    <citation type="submission" date="2013-07" db="EMBL/GenBank/DDBJ databases">
        <title>The Genome Sequence of Cryptococcus pinus CBS10737.</title>
        <authorList>
            <consortium name="The Broad Institute Genome Sequencing Platform"/>
            <person name="Cuomo C."/>
            <person name="Litvintseva A."/>
            <person name="Chen Y."/>
            <person name="Heitman J."/>
            <person name="Sun S."/>
            <person name="Springer D."/>
            <person name="Dromer F."/>
            <person name="Young S.K."/>
            <person name="Zeng Q."/>
            <person name="Gargeya S."/>
            <person name="Fitzgerald M."/>
            <person name="Abouelleil A."/>
            <person name="Alvarado L."/>
            <person name="Berlin A.M."/>
            <person name="Chapman S.B."/>
            <person name="Dewar J."/>
            <person name="Goldberg J."/>
            <person name="Griggs A."/>
            <person name="Gujja S."/>
            <person name="Hansen M."/>
            <person name="Howarth C."/>
            <person name="Imamovic A."/>
            <person name="Larimer J."/>
            <person name="McCowan C."/>
            <person name="Murphy C."/>
            <person name="Pearson M."/>
            <person name="Priest M."/>
            <person name="Roberts A."/>
            <person name="Saif S."/>
            <person name="Shea T."/>
            <person name="Sykes S."/>
            <person name="Wortman J."/>
            <person name="Nusbaum C."/>
            <person name="Birren B."/>
        </authorList>
    </citation>
    <scope>NUCLEOTIDE SEQUENCE [LARGE SCALE GENOMIC DNA]</scope>
    <source>
        <strain evidence="2">CBS 10737</strain>
    </source>
</reference>
<dbReference type="EMBL" id="CP144527">
    <property type="protein sequence ID" value="WWC72520.1"/>
    <property type="molecule type" value="Genomic_DNA"/>
</dbReference>
<feature type="compositionally biased region" description="Polar residues" evidence="1">
    <location>
        <begin position="298"/>
        <end position="312"/>
    </location>
</feature>
<feature type="compositionally biased region" description="Polar residues" evidence="1">
    <location>
        <begin position="372"/>
        <end position="389"/>
    </location>
</feature>
<feature type="compositionally biased region" description="Low complexity" evidence="1">
    <location>
        <begin position="832"/>
        <end position="848"/>
    </location>
</feature>
<accession>A0A1B9HUG1</accession>
<organism evidence="2">
    <name type="scientific">Kwoniella pini CBS 10737</name>
    <dbReference type="NCBI Taxonomy" id="1296096"/>
    <lineage>
        <taxon>Eukaryota</taxon>
        <taxon>Fungi</taxon>
        <taxon>Dikarya</taxon>
        <taxon>Basidiomycota</taxon>
        <taxon>Agaricomycotina</taxon>
        <taxon>Tremellomycetes</taxon>
        <taxon>Tremellales</taxon>
        <taxon>Cryptococcaceae</taxon>
        <taxon>Kwoniella</taxon>
    </lineage>
</organism>
<evidence type="ECO:0000256" key="1">
    <source>
        <dbReference type="SAM" id="MobiDB-lite"/>
    </source>
</evidence>
<dbReference type="AlphaFoldDB" id="A0A1B9HUG1"/>
<feature type="compositionally biased region" description="Pro residues" evidence="1">
    <location>
        <begin position="101"/>
        <end position="114"/>
    </location>
</feature>
<feature type="region of interest" description="Disordered" evidence="1">
    <location>
        <begin position="541"/>
        <end position="598"/>
    </location>
</feature>
<name>A0A1B9HUG1_9TREE</name>
<feature type="region of interest" description="Disordered" evidence="1">
    <location>
        <begin position="789"/>
        <end position="858"/>
    </location>
</feature>
<dbReference type="GeneID" id="30175656"/>
<dbReference type="KEGG" id="kpin:30175656"/>
<dbReference type="Proteomes" id="UP000094020">
    <property type="component" value="Chromosome 9"/>
</dbReference>
<feature type="region of interest" description="Disordered" evidence="1">
    <location>
        <begin position="34"/>
        <end position="171"/>
    </location>
</feature>
<protein>
    <submittedName>
        <fullName evidence="2">Uncharacterized protein</fullName>
    </submittedName>
</protein>
<proteinExistence type="predicted"/>
<gene>
    <name evidence="2" type="ORF">I206_07287</name>
    <name evidence="3" type="ORF">I206_106482</name>
</gene>
<dbReference type="OrthoDB" id="2565136at2759"/>
<feature type="compositionally biased region" description="Low complexity" evidence="1">
    <location>
        <begin position="57"/>
        <end position="73"/>
    </location>
</feature>
<dbReference type="RefSeq" id="XP_019008119.1">
    <property type="nucleotide sequence ID" value="XM_019158981.1"/>
</dbReference>
<feature type="region of interest" description="Disordered" evidence="1">
    <location>
        <begin position="360"/>
        <end position="391"/>
    </location>
</feature>
<evidence type="ECO:0000313" key="2">
    <source>
        <dbReference type="EMBL" id="OCF46900.1"/>
    </source>
</evidence>